<dbReference type="Gene3D" id="2.60.40.10">
    <property type="entry name" value="Immunoglobulins"/>
    <property type="match status" value="1"/>
</dbReference>
<gene>
    <name evidence="4" type="ORF">LH29_06675</name>
</gene>
<reference evidence="4 5" key="1">
    <citation type="submission" date="2014-09" db="EMBL/GenBank/DDBJ databases">
        <title>Draft Genome Sequence of Draconibacterium sp. JN14CK-3.</title>
        <authorList>
            <person name="Dong C."/>
            <person name="Lai Q."/>
            <person name="Shao Z."/>
        </authorList>
    </citation>
    <scope>NUCLEOTIDE SEQUENCE [LARGE SCALE GENOMIC DNA]</scope>
    <source>
        <strain evidence="4 5">JN14CK-3</strain>
    </source>
</reference>
<dbReference type="EMBL" id="JRHC01000001">
    <property type="protein sequence ID" value="KJF45090.1"/>
    <property type="molecule type" value="Genomic_DNA"/>
</dbReference>
<dbReference type="Proteomes" id="UP000032544">
    <property type="component" value="Unassembled WGS sequence"/>
</dbReference>
<keyword evidence="1" id="KW-0732">Signal</keyword>
<accession>A0A0D8JDU3</accession>
<proteinExistence type="predicted"/>
<dbReference type="PATRIC" id="fig|1544798.3.peg.1340"/>
<dbReference type="OrthoDB" id="9802318at2"/>
<feature type="signal peptide" evidence="1">
    <location>
        <begin position="1"/>
        <end position="21"/>
    </location>
</feature>
<organism evidence="4 5">
    <name type="scientific">Draconibacterium sediminis</name>
    <dbReference type="NCBI Taxonomy" id="1544798"/>
    <lineage>
        <taxon>Bacteria</taxon>
        <taxon>Pseudomonadati</taxon>
        <taxon>Bacteroidota</taxon>
        <taxon>Bacteroidia</taxon>
        <taxon>Marinilabiliales</taxon>
        <taxon>Prolixibacteraceae</taxon>
        <taxon>Draconibacterium</taxon>
    </lineage>
</organism>
<comment type="caution">
    <text evidence="4">The sequence shown here is derived from an EMBL/GenBank/DDBJ whole genome shotgun (WGS) entry which is preliminary data.</text>
</comment>
<evidence type="ECO:0000256" key="1">
    <source>
        <dbReference type="SAM" id="SignalP"/>
    </source>
</evidence>
<keyword evidence="5" id="KW-1185">Reference proteome</keyword>
<dbReference type="CDD" id="cd10318">
    <property type="entry name" value="RGL11"/>
    <property type="match status" value="1"/>
</dbReference>
<name>A0A0D8JDU3_9BACT</name>
<feature type="domain" description="Rhamnogalacturonan I lyase beta-sheet" evidence="2">
    <location>
        <begin position="24"/>
        <end position="109"/>
    </location>
</feature>
<dbReference type="PANTHER" id="PTHR43118:SF1">
    <property type="entry name" value="RHAMNOGALACTURONAN LYASE (EUROFUNG)"/>
    <property type="match status" value="1"/>
</dbReference>
<dbReference type="InterPro" id="IPR034641">
    <property type="entry name" value="RGL11"/>
</dbReference>
<dbReference type="InterPro" id="IPR013783">
    <property type="entry name" value="Ig-like_fold"/>
</dbReference>
<dbReference type="RefSeq" id="WP_045026910.1">
    <property type="nucleotide sequence ID" value="NZ_JRHC01000001.1"/>
</dbReference>
<evidence type="ECO:0000313" key="5">
    <source>
        <dbReference type="Proteomes" id="UP000032544"/>
    </source>
</evidence>
<dbReference type="Pfam" id="PF21348">
    <property type="entry name" value="RGL11_C"/>
    <property type="match status" value="1"/>
</dbReference>
<dbReference type="SUPFAM" id="SSF69318">
    <property type="entry name" value="Integrin alpha N-terminal domain"/>
    <property type="match status" value="1"/>
</dbReference>
<dbReference type="InterPro" id="IPR028994">
    <property type="entry name" value="Integrin_alpha_N"/>
</dbReference>
<evidence type="ECO:0000259" key="3">
    <source>
        <dbReference type="Pfam" id="PF21348"/>
    </source>
</evidence>
<dbReference type="AlphaFoldDB" id="A0A0D8JDU3"/>
<feature type="chain" id="PRO_5002331277" evidence="1">
    <location>
        <begin position="22"/>
        <end position="604"/>
    </location>
</feature>
<evidence type="ECO:0000313" key="4">
    <source>
        <dbReference type="EMBL" id="KJF45090.1"/>
    </source>
</evidence>
<feature type="domain" description="Rhamnogalacturonan lyase family 11 C-terminal" evidence="3">
    <location>
        <begin position="123"/>
        <end position="604"/>
    </location>
</feature>
<dbReference type="Pfam" id="PF18370">
    <property type="entry name" value="RGI_lyase"/>
    <property type="match status" value="1"/>
</dbReference>
<protein>
    <submittedName>
        <fullName evidence="4">Uncharacterized protein</fullName>
    </submittedName>
</protein>
<dbReference type="InterPro" id="IPR041624">
    <property type="entry name" value="RGI_lyase"/>
</dbReference>
<dbReference type="STRING" id="1544798.LH29_06675"/>
<dbReference type="InterPro" id="IPR049366">
    <property type="entry name" value="RGL11_C"/>
</dbReference>
<sequence>MIKNTLLILLLLITGLSNARAQQVMEKLDRALVAIPAEQNSVFLSWRLLNSDPEQIAFNLYRNGEKINSSPIKTTNYTDVDAIEGSTYELIEFLNGAENKRSIASCKVWQAPYWEISLQTPDGYSPNDASVGDLDGDGHYDLLVHMTGRGADNSHLGITTDPIFHAYKMDGTLLWTINLGKNIREGAHYTQFIVYDLDGDGRAEVAMKTADGTIDGTGTVIGDSKADWVDRDQQSRTFGKIVTGPEYFTIFDGRTGSALATTNYVPARGNLDDWGGVGGNGGNDNTANRSDRFLATVAYLDRELPSVVMCRGYYGKSVLAAWDWREGELTQRWVFNSADPGLELYSGQGNHGISVADVDYDGKDEIIYGAMAVDDNGSGMYTTGLRHGDAMYVTDIDPTRPGQEVWGMHENEVPVKGYENGFGEALYDARTGEIIFGHNPGQDEGRACAADIDPNYPGCELWSNIGTLYSAQGKELGNAPQTCNFAIWWDGDLLRELLTSNRITKWDWENKKEELLFTDPECTSNNGTKSTPVLSADLWGDWREEVIWRTRDNQKLRIYSTTIPSNYRMVTLMQDLQYRIAISWQNVAYNQPPVPGFFLGEGMK</sequence>
<dbReference type="PANTHER" id="PTHR43118">
    <property type="entry name" value="RHAMNOGALACTURONAN LYASE (EUROFUNG)"/>
    <property type="match status" value="1"/>
</dbReference>
<evidence type="ECO:0000259" key="2">
    <source>
        <dbReference type="Pfam" id="PF18370"/>
    </source>
</evidence>